<protein>
    <submittedName>
        <fullName evidence="1">Uncharacterized protein</fullName>
    </submittedName>
</protein>
<dbReference type="KEGG" id="vg:10327716"/>
<accession>E3SLX5</accession>
<dbReference type="RefSeq" id="YP_004323218.1">
    <property type="nucleotide sequence ID" value="NC_015283.1"/>
</dbReference>
<dbReference type="EMBL" id="GU071099">
    <property type="protein sequence ID" value="ADO98473.1"/>
    <property type="molecule type" value="Genomic_DNA"/>
</dbReference>
<evidence type="ECO:0000313" key="2">
    <source>
        <dbReference type="Proteomes" id="UP000006528"/>
    </source>
</evidence>
<dbReference type="GeneID" id="10327716"/>
<evidence type="ECO:0000313" key="1">
    <source>
        <dbReference type="EMBL" id="ADO98473.1"/>
    </source>
</evidence>
<sequence length="115" mass="13265">MVTPLSLVYLYNNSIRNKLLKNMTISEYKKLQKNDTLMIGLDVSEEKTNRVINRILEVDNFQNVACYCADFSEFVEELAEWGVDGCAKVDFDDPDLDIAKLDRFIKSENGYIRGE</sequence>
<dbReference type="OrthoDB" id="23134at10239"/>
<organism evidence="1 2">
    <name type="scientific">Prochlorococcus phage P-RSM4</name>
    <dbReference type="NCBI Taxonomy" id="444862"/>
    <lineage>
        <taxon>Viruses</taxon>
        <taxon>Duplodnaviria</taxon>
        <taxon>Heunggongvirae</taxon>
        <taxon>Uroviricota</taxon>
        <taxon>Caudoviricetes</taxon>
        <taxon>Pantevenvirales</taxon>
        <taxon>Kyanoviridae</taxon>
        <taxon>Thaumasvirus</taxon>
        <taxon>Thaumasvirus stim4</taxon>
    </lineage>
</organism>
<reference evidence="1 2" key="1">
    <citation type="journal article" date="2010" name="Environ. Microbiol.">
        <title>Genomic analysis of oceanic cyanobacterial myoviruses compared with T4-like myoviruses from diverse hosts and environments.</title>
        <authorList>
            <person name="Sullivan M.B."/>
            <person name="Huang K.H."/>
            <person name="Ignacio-Espinoza J.C."/>
            <person name="Berlin A.M."/>
            <person name="Kelly L."/>
            <person name="Weigele P.R."/>
            <person name="DeFrancesco A.S."/>
            <person name="Kern S.E."/>
            <person name="Thompson L.R."/>
            <person name="Young S."/>
            <person name="Yandava C."/>
            <person name="Fu R."/>
            <person name="Krastins B."/>
            <person name="Chase M."/>
            <person name="Sarracino D."/>
            <person name="Osburne M.S."/>
            <person name="Henn M.R."/>
            <person name="Chisholm S.W."/>
        </authorList>
    </citation>
    <scope>NUCLEOTIDE SEQUENCE [LARGE SCALE GENOMIC DNA]</scope>
    <source>
        <strain evidence="1">9303-10a</strain>
    </source>
</reference>
<gene>
    <name evidence="1" type="ORF">PRSM4_089</name>
</gene>
<name>E3SLX5_9CAUD</name>
<proteinExistence type="predicted"/>
<dbReference type="Proteomes" id="UP000006528">
    <property type="component" value="Segment"/>
</dbReference>